<dbReference type="EMBL" id="CAJOAY010000481">
    <property type="protein sequence ID" value="CAF3674989.1"/>
    <property type="molecule type" value="Genomic_DNA"/>
</dbReference>
<dbReference type="Proteomes" id="UP000663881">
    <property type="component" value="Unassembled WGS sequence"/>
</dbReference>
<feature type="coiled-coil region" evidence="1">
    <location>
        <begin position="145"/>
        <end position="193"/>
    </location>
</feature>
<evidence type="ECO:0000313" key="4">
    <source>
        <dbReference type="Proteomes" id="UP000663881"/>
    </source>
</evidence>
<reference evidence="3" key="1">
    <citation type="submission" date="2021-02" db="EMBL/GenBank/DDBJ databases">
        <authorList>
            <person name="Nowell W R."/>
        </authorList>
    </citation>
    <scope>NUCLEOTIDE SEQUENCE</scope>
</reference>
<evidence type="ECO:0000313" key="2">
    <source>
        <dbReference type="EMBL" id="CAF1143063.1"/>
    </source>
</evidence>
<name>A0A818SUS3_9BILA</name>
<dbReference type="AlphaFoldDB" id="A0A818SUS3"/>
<comment type="caution">
    <text evidence="3">The sequence shown here is derived from an EMBL/GenBank/DDBJ whole genome shotgun (WGS) entry which is preliminary data.</text>
</comment>
<feature type="coiled-coil region" evidence="1">
    <location>
        <begin position="49"/>
        <end position="86"/>
    </location>
</feature>
<proteinExistence type="predicted"/>
<organism evidence="3 4">
    <name type="scientific">Adineta steineri</name>
    <dbReference type="NCBI Taxonomy" id="433720"/>
    <lineage>
        <taxon>Eukaryota</taxon>
        <taxon>Metazoa</taxon>
        <taxon>Spiralia</taxon>
        <taxon>Gnathifera</taxon>
        <taxon>Rotifera</taxon>
        <taxon>Eurotatoria</taxon>
        <taxon>Bdelloidea</taxon>
        <taxon>Adinetida</taxon>
        <taxon>Adinetidae</taxon>
        <taxon>Adineta</taxon>
    </lineage>
</organism>
<gene>
    <name evidence="3" type="ORF">OKA104_LOCUS10711</name>
    <name evidence="2" type="ORF">VCS650_LOCUS22380</name>
</gene>
<evidence type="ECO:0000313" key="3">
    <source>
        <dbReference type="EMBL" id="CAF3674989.1"/>
    </source>
</evidence>
<dbReference type="EMBL" id="CAJNON010000252">
    <property type="protein sequence ID" value="CAF1143063.1"/>
    <property type="molecule type" value="Genomic_DNA"/>
</dbReference>
<evidence type="ECO:0000256" key="1">
    <source>
        <dbReference type="SAM" id="Coils"/>
    </source>
</evidence>
<sequence length="196" mass="22950">MFTLFKSDIVDKLMNANHSFSNLAYELHCTVQEIQSDWKETTEANEKLLNQVSVNVNELVGSISQLENETKEVEMLMNELNKSVETAREHVRLGEIAVVKARRSFSHTIDTLRNFKNREDCQFFGVKRRELVFICDFYVRSDPWFKSSQKAMHEALDNLKKQEQQLKDEIDKYNATQLQLTNISQQLNELNNTLQE</sequence>
<accession>A0A818SUS3</accession>
<keyword evidence="1" id="KW-0175">Coiled coil</keyword>
<dbReference type="OrthoDB" id="10165885at2759"/>
<protein>
    <submittedName>
        <fullName evidence="3">Uncharacterized protein</fullName>
    </submittedName>
</protein>
<dbReference type="Proteomes" id="UP000663891">
    <property type="component" value="Unassembled WGS sequence"/>
</dbReference>